<dbReference type="STRING" id="9541.ENSMFAP00000013728"/>
<keyword evidence="2" id="KW-1185">Reference proteome</keyword>
<dbReference type="VEuPathDB" id="HostDB:ENSMFAG00000029683"/>
<reference evidence="1" key="2">
    <citation type="submission" date="2025-08" db="UniProtKB">
        <authorList>
            <consortium name="Ensembl"/>
        </authorList>
    </citation>
    <scope>IDENTIFICATION</scope>
</reference>
<evidence type="ECO:0000313" key="2">
    <source>
        <dbReference type="Proteomes" id="UP000233100"/>
    </source>
</evidence>
<name>A0A2K5UMU8_MACFA</name>
<reference evidence="1" key="3">
    <citation type="submission" date="2025-09" db="UniProtKB">
        <authorList>
            <consortium name="Ensembl"/>
        </authorList>
    </citation>
    <scope>IDENTIFICATION</scope>
</reference>
<reference evidence="1 2" key="1">
    <citation type="submission" date="2013-03" db="EMBL/GenBank/DDBJ databases">
        <authorList>
            <person name="Warren W."/>
            <person name="Wilson R.K."/>
        </authorList>
    </citation>
    <scope>NUCLEOTIDE SEQUENCE</scope>
</reference>
<sequence>GQPGARARSELVHPPTKRPIVFMFKEKLTMKRDSLTKEKLECSLWCCLSDPSPPGLAACCCVLERRIVGWMRQESCSSSSPIWFVDSDEPNLMSVLERLEDTKNNNLVRKEAKLFSLFLMNMIFRN</sequence>
<dbReference type="Bgee" id="ENSMFAG00000029683">
    <property type="expression patterns" value="Expressed in frontal cortex and 12 other cell types or tissues"/>
</dbReference>
<accession>A0A2K5UMU8</accession>
<dbReference type="Proteomes" id="UP000233100">
    <property type="component" value="Chromosome 7"/>
</dbReference>
<protein>
    <submittedName>
        <fullName evidence="1">Uncharacterized protein</fullName>
    </submittedName>
</protein>
<dbReference type="GeneTree" id="ENSGT01010000222921"/>
<dbReference type="AlphaFoldDB" id="A0A2K5UMU8"/>
<dbReference type="Ensembl" id="ENSMFAT00000063990.2">
    <property type="protein sequence ID" value="ENSMFAP00000013728.2"/>
    <property type="gene ID" value="ENSMFAG00000029683.2"/>
</dbReference>
<organism evidence="1 2">
    <name type="scientific">Macaca fascicularis</name>
    <name type="common">Crab-eating macaque</name>
    <name type="synonym">Cynomolgus monkey</name>
    <dbReference type="NCBI Taxonomy" id="9541"/>
    <lineage>
        <taxon>Eukaryota</taxon>
        <taxon>Metazoa</taxon>
        <taxon>Chordata</taxon>
        <taxon>Craniata</taxon>
        <taxon>Vertebrata</taxon>
        <taxon>Euteleostomi</taxon>
        <taxon>Mammalia</taxon>
        <taxon>Eutheria</taxon>
        <taxon>Euarchontoglires</taxon>
        <taxon>Primates</taxon>
        <taxon>Haplorrhini</taxon>
        <taxon>Catarrhini</taxon>
        <taxon>Cercopithecidae</taxon>
        <taxon>Cercopithecinae</taxon>
        <taxon>Macaca</taxon>
    </lineage>
</organism>
<proteinExistence type="predicted"/>
<evidence type="ECO:0000313" key="1">
    <source>
        <dbReference type="Ensembl" id="ENSMFAP00000013728.2"/>
    </source>
</evidence>